<dbReference type="Proteomes" id="UP001516400">
    <property type="component" value="Unassembled WGS sequence"/>
</dbReference>
<comment type="caution">
    <text evidence="15">The sequence shown here is derived from an EMBL/GenBank/DDBJ whole genome shotgun (WGS) entry which is preliminary data.</text>
</comment>
<keyword evidence="6 13" id="KW-0479">Metal-binding</keyword>
<dbReference type="InterPro" id="IPR050476">
    <property type="entry name" value="Insect_CytP450_Detox"/>
</dbReference>
<keyword evidence="10 13" id="KW-0408">Iron</keyword>
<evidence type="ECO:0000256" key="8">
    <source>
        <dbReference type="ARBA" id="ARBA00022848"/>
    </source>
</evidence>
<evidence type="ECO:0000313" key="16">
    <source>
        <dbReference type="Proteomes" id="UP001516400"/>
    </source>
</evidence>
<evidence type="ECO:0000256" key="10">
    <source>
        <dbReference type="ARBA" id="ARBA00023004"/>
    </source>
</evidence>
<dbReference type="GO" id="GO:0046872">
    <property type="term" value="F:metal ion binding"/>
    <property type="evidence" value="ECO:0007669"/>
    <property type="project" value="UniProtKB-KW"/>
</dbReference>
<proteinExistence type="inferred from homology"/>
<dbReference type="PROSITE" id="PS00086">
    <property type="entry name" value="CYTOCHROME_P450"/>
    <property type="match status" value="1"/>
</dbReference>
<dbReference type="InterPro" id="IPR017972">
    <property type="entry name" value="Cyt_P450_CS"/>
</dbReference>
<evidence type="ECO:0000256" key="5">
    <source>
        <dbReference type="ARBA" id="ARBA00022617"/>
    </source>
</evidence>
<sequence>MTFALYELAKNPEAQKLAREEILRIKTRDGDITYANLNELKYLEGCILEALRLYPILPFLDRTCTETYKLPGTDVILEKGQKVYFPVMGLHYDSKYYPHPTKFNPERYKDEKVQERFNNCFLPFGSGPRACPGEY</sequence>
<evidence type="ECO:0000256" key="14">
    <source>
        <dbReference type="RuleBase" id="RU000461"/>
    </source>
</evidence>
<comment type="subcellular location">
    <subcellularLocation>
        <location evidence="3">Endoplasmic reticulum membrane</location>
        <topology evidence="3">Peripheral membrane protein</topology>
    </subcellularLocation>
    <subcellularLocation>
        <location evidence="2">Microsome membrane</location>
        <topology evidence="2">Peripheral membrane protein</topology>
    </subcellularLocation>
</comment>
<evidence type="ECO:0000256" key="11">
    <source>
        <dbReference type="ARBA" id="ARBA00023033"/>
    </source>
</evidence>
<evidence type="ECO:0000256" key="3">
    <source>
        <dbReference type="ARBA" id="ARBA00004406"/>
    </source>
</evidence>
<protein>
    <recommendedName>
        <fullName evidence="17">Cytochrome P450</fullName>
    </recommendedName>
</protein>
<evidence type="ECO:0000313" key="15">
    <source>
        <dbReference type="EMBL" id="KAL3283379.1"/>
    </source>
</evidence>
<keyword evidence="12" id="KW-0472">Membrane</keyword>
<feature type="binding site" description="axial binding residue" evidence="13">
    <location>
        <position position="131"/>
    </location>
    <ligand>
        <name>heme</name>
        <dbReference type="ChEBI" id="CHEBI:30413"/>
    </ligand>
    <ligandPart>
        <name>Fe</name>
        <dbReference type="ChEBI" id="CHEBI:18248"/>
    </ligandPart>
</feature>
<comment type="cofactor">
    <cofactor evidence="1 13">
        <name>heme</name>
        <dbReference type="ChEBI" id="CHEBI:30413"/>
    </cofactor>
</comment>
<evidence type="ECO:0008006" key="17">
    <source>
        <dbReference type="Google" id="ProtNLM"/>
    </source>
</evidence>
<evidence type="ECO:0000256" key="2">
    <source>
        <dbReference type="ARBA" id="ARBA00004174"/>
    </source>
</evidence>
<reference evidence="15 16" key="1">
    <citation type="journal article" date="2021" name="BMC Biol.">
        <title>Horizontally acquired antibacterial genes associated with adaptive radiation of ladybird beetles.</title>
        <authorList>
            <person name="Li H.S."/>
            <person name="Tang X.F."/>
            <person name="Huang Y.H."/>
            <person name="Xu Z.Y."/>
            <person name="Chen M.L."/>
            <person name="Du X.Y."/>
            <person name="Qiu B.Y."/>
            <person name="Chen P.T."/>
            <person name="Zhang W."/>
            <person name="Slipinski A."/>
            <person name="Escalona H.E."/>
            <person name="Waterhouse R.M."/>
            <person name="Zwick A."/>
            <person name="Pang H."/>
        </authorList>
    </citation>
    <scope>NUCLEOTIDE SEQUENCE [LARGE SCALE GENOMIC DNA]</scope>
    <source>
        <strain evidence="15">SYSU2018</strain>
    </source>
</reference>
<keyword evidence="8" id="KW-0492">Microsome</keyword>
<evidence type="ECO:0000256" key="7">
    <source>
        <dbReference type="ARBA" id="ARBA00022824"/>
    </source>
</evidence>
<evidence type="ECO:0000256" key="9">
    <source>
        <dbReference type="ARBA" id="ARBA00023002"/>
    </source>
</evidence>
<dbReference type="GO" id="GO:0004497">
    <property type="term" value="F:monooxygenase activity"/>
    <property type="evidence" value="ECO:0007669"/>
    <property type="project" value="UniProtKB-KW"/>
</dbReference>
<dbReference type="InterPro" id="IPR001128">
    <property type="entry name" value="Cyt_P450"/>
</dbReference>
<gene>
    <name evidence="15" type="ORF">HHI36_006526</name>
</gene>
<dbReference type="PRINTS" id="PR00463">
    <property type="entry name" value="EP450I"/>
</dbReference>
<keyword evidence="7" id="KW-0256">Endoplasmic reticulum</keyword>
<dbReference type="InterPro" id="IPR002401">
    <property type="entry name" value="Cyt_P450_E_grp-I"/>
</dbReference>
<evidence type="ECO:0000256" key="1">
    <source>
        <dbReference type="ARBA" id="ARBA00001971"/>
    </source>
</evidence>
<evidence type="ECO:0000256" key="4">
    <source>
        <dbReference type="ARBA" id="ARBA00010617"/>
    </source>
</evidence>
<dbReference type="Gene3D" id="1.10.630.10">
    <property type="entry name" value="Cytochrome P450"/>
    <property type="match status" value="1"/>
</dbReference>
<dbReference type="EMBL" id="JABFTP020000144">
    <property type="protein sequence ID" value="KAL3283379.1"/>
    <property type="molecule type" value="Genomic_DNA"/>
</dbReference>
<dbReference type="SUPFAM" id="SSF48264">
    <property type="entry name" value="Cytochrome P450"/>
    <property type="match status" value="1"/>
</dbReference>
<evidence type="ECO:0000256" key="6">
    <source>
        <dbReference type="ARBA" id="ARBA00022723"/>
    </source>
</evidence>
<dbReference type="PANTHER" id="PTHR24292">
    <property type="entry name" value="CYTOCHROME P450"/>
    <property type="match status" value="1"/>
</dbReference>
<keyword evidence="9 14" id="KW-0560">Oxidoreductase</keyword>
<dbReference type="InterPro" id="IPR036396">
    <property type="entry name" value="Cyt_P450_sf"/>
</dbReference>
<dbReference type="PANTHER" id="PTHR24292:SF45">
    <property type="entry name" value="CYTOCHROME P450 6G1-RELATED"/>
    <property type="match status" value="1"/>
</dbReference>
<dbReference type="AlphaFoldDB" id="A0ABD2NXR7"/>
<comment type="similarity">
    <text evidence="4 14">Belongs to the cytochrome P450 family.</text>
</comment>
<name>A0ABD2NXR7_9CUCU</name>
<dbReference type="Pfam" id="PF00067">
    <property type="entry name" value="p450"/>
    <property type="match status" value="1"/>
</dbReference>
<evidence type="ECO:0000256" key="13">
    <source>
        <dbReference type="PIRSR" id="PIRSR602401-1"/>
    </source>
</evidence>
<accession>A0ABD2NXR7</accession>
<keyword evidence="11 14" id="KW-0503">Monooxygenase</keyword>
<keyword evidence="5 13" id="KW-0349">Heme</keyword>
<dbReference type="GO" id="GO:0005789">
    <property type="term" value="C:endoplasmic reticulum membrane"/>
    <property type="evidence" value="ECO:0007669"/>
    <property type="project" value="UniProtKB-SubCell"/>
</dbReference>
<evidence type="ECO:0000256" key="12">
    <source>
        <dbReference type="ARBA" id="ARBA00023136"/>
    </source>
</evidence>
<dbReference type="PRINTS" id="PR00385">
    <property type="entry name" value="P450"/>
</dbReference>
<keyword evidence="16" id="KW-1185">Reference proteome</keyword>
<organism evidence="15 16">
    <name type="scientific">Cryptolaemus montrouzieri</name>
    <dbReference type="NCBI Taxonomy" id="559131"/>
    <lineage>
        <taxon>Eukaryota</taxon>
        <taxon>Metazoa</taxon>
        <taxon>Ecdysozoa</taxon>
        <taxon>Arthropoda</taxon>
        <taxon>Hexapoda</taxon>
        <taxon>Insecta</taxon>
        <taxon>Pterygota</taxon>
        <taxon>Neoptera</taxon>
        <taxon>Endopterygota</taxon>
        <taxon>Coleoptera</taxon>
        <taxon>Polyphaga</taxon>
        <taxon>Cucujiformia</taxon>
        <taxon>Coccinelloidea</taxon>
        <taxon>Coccinellidae</taxon>
        <taxon>Scymninae</taxon>
        <taxon>Scymnini</taxon>
        <taxon>Cryptolaemus</taxon>
    </lineage>
</organism>